<sequence length="168" mass="18897">MSVKVKTLVHIKTKLYFPCLDRLIFIFLSTALWPRAAPSLDFSGSDDLTADFHNVNKACSGESKSNISEQSVVVDVSRLLQRLSEQSVVVDVSRLLQRLSEQSVVVDVSRLLQRLSEQSVILYASRLLQRLSEQSVFLDVSRLLQTLYMNVQLKRTLGLGRSTGDIRA</sequence>
<reference evidence="1" key="1">
    <citation type="submission" date="2022-11" db="EMBL/GenBank/DDBJ databases">
        <title>Centuries of genome instability and evolution in soft-shell clam transmissible cancer (bioRxiv).</title>
        <authorList>
            <person name="Hart S.F.M."/>
            <person name="Yonemitsu M.A."/>
            <person name="Giersch R.M."/>
            <person name="Beal B.F."/>
            <person name="Arriagada G."/>
            <person name="Davis B.W."/>
            <person name="Ostrander E.A."/>
            <person name="Goff S.P."/>
            <person name="Metzger M.J."/>
        </authorList>
    </citation>
    <scope>NUCLEOTIDE SEQUENCE</scope>
    <source>
        <strain evidence="1">MELC-2E11</strain>
        <tissue evidence="1">Siphon/mantle</tissue>
    </source>
</reference>
<evidence type="ECO:0000313" key="2">
    <source>
        <dbReference type="Proteomes" id="UP001164746"/>
    </source>
</evidence>
<dbReference type="Proteomes" id="UP001164746">
    <property type="component" value="Chromosome 11"/>
</dbReference>
<accession>A0ABY7F7R5</accession>
<evidence type="ECO:0000313" key="1">
    <source>
        <dbReference type="EMBL" id="WAR18230.1"/>
    </source>
</evidence>
<keyword evidence="2" id="KW-1185">Reference proteome</keyword>
<protein>
    <submittedName>
        <fullName evidence="1">Uncharacterized protein</fullName>
    </submittedName>
</protein>
<dbReference type="EMBL" id="CP111022">
    <property type="protein sequence ID" value="WAR18230.1"/>
    <property type="molecule type" value="Genomic_DNA"/>
</dbReference>
<proteinExistence type="predicted"/>
<gene>
    <name evidence="1" type="ORF">MAR_000068</name>
</gene>
<name>A0ABY7F7R5_MYAAR</name>
<organism evidence="1 2">
    <name type="scientific">Mya arenaria</name>
    <name type="common">Soft-shell clam</name>
    <dbReference type="NCBI Taxonomy" id="6604"/>
    <lineage>
        <taxon>Eukaryota</taxon>
        <taxon>Metazoa</taxon>
        <taxon>Spiralia</taxon>
        <taxon>Lophotrochozoa</taxon>
        <taxon>Mollusca</taxon>
        <taxon>Bivalvia</taxon>
        <taxon>Autobranchia</taxon>
        <taxon>Heteroconchia</taxon>
        <taxon>Euheterodonta</taxon>
        <taxon>Imparidentia</taxon>
        <taxon>Neoheterodontei</taxon>
        <taxon>Myida</taxon>
        <taxon>Myoidea</taxon>
        <taxon>Myidae</taxon>
        <taxon>Mya</taxon>
    </lineage>
</organism>